<dbReference type="InterPro" id="IPR042449">
    <property type="entry name" value="Ub-E1_IAD_1"/>
</dbReference>
<dbReference type="GO" id="GO:0019948">
    <property type="term" value="F:SUMO activating enzyme activity"/>
    <property type="evidence" value="ECO:0007669"/>
    <property type="project" value="TreeGrafter"/>
</dbReference>
<dbReference type="InterPro" id="IPR042063">
    <property type="entry name" value="Ubi_acti_E1_SCCH"/>
</dbReference>
<evidence type="ECO:0000256" key="4">
    <source>
        <dbReference type="SAM" id="MobiDB-lite"/>
    </source>
</evidence>
<dbReference type="InterPro" id="IPR018965">
    <property type="entry name" value="Ub-activating_enz_E1_C"/>
</dbReference>
<evidence type="ECO:0000259" key="5">
    <source>
        <dbReference type="SMART" id="SM00985"/>
    </source>
</evidence>
<organism evidence="6 7">
    <name type="scientific">Calicophoron daubneyi</name>
    <name type="common">Rumen fluke</name>
    <name type="synonym">Paramphistomum daubneyi</name>
    <dbReference type="NCBI Taxonomy" id="300641"/>
    <lineage>
        <taxon>Eukaryota</taxon>
        <taxon>Metazoa</taxon>
        <taxon>Spiralia</taxon>
        <taxon>Lophotrochozoa</taxon>
        <taxon>Platyhelminthes</taxon>
        <taxon>Trematoda</taxon>
        <taxon>Digenea</taxon>
        <taxon>Plagiorchiida</taxon>
        <taxon>Pronocephalata</taxon>
        <taxon>Paramphistomoidea</taxon>
        <taxon>Paramphistomidae</taxon>
        <taxon>Calicophoron</taxon>
    </lineage>
</organism>
<accession>A0AAV2TBE0</accession>
<dbReference type="GO" id="GO:0016925">
    <property type="term" value="P:protein sumoylation"/>
    <property type="evidence" value="ECO:0007669"/>
    <property type="project" value="TreeGrafter"/>
</dbReference>
<reference evidence="6" key="1">
    <citation type="submission" date="2024-06" db="EMBL/GenBank/DDBJ databases">
        <authorList>
            <person name="Liu X."/>
            <person name="Lenzi L."/>
            <person name="Haldenby T S."/>
            <person name="Uol C."/>
        </authorList>
    </citation>
    <scope>NUCLEOTIDE SEQUENCE</scope>
</reference>
<dbReference type="InterPro" id="IPR035985">
    <property type="entry name" value="Ubiquitin-activating_enz"/>
</dbReference>
<evidence type="ECO:0000256" key="2">
    <source>
        <dbReference type="ARBA" id="ARBA00005673"/>
    </source>
</evidence>
<dbReference type="PANTHER" id="PTHR10953">
    <property type="entry name" value="UBIQUITIN-ACTIVATING ENZYME E1"/>
    <property type="match status" value="1"/>
</dbReference>
<dbReference type="InterPro" id="IPR045886">
    <property type="entry name" value="ThiF/MoeB/HesA"/>
</dbReference>
<dbReference type="PANTHER" id="PTHR10953:SF186">
    <property type="entry name" value="UBIQUITIN-LIKE MODIFIER-ACTIVATING ENZYME 6"/>
    <property type="match status" value="1"/>
</dbReference>
<feature type="compositionally biased region" description="Low complexity" evidence="4">
    <location>
        <begin position="639"/>
        <end position="650"/>
    </location>
</feature>
<sequence length="1447" mass="158282">MEIDDSLYSRQRCVLGEDAMQKMTKSRVFLSGLGGVGIEIAKNLVLGGVEELIVQDNVLCSMSDMGTQFFIHRSDVDKRRTRAQASLPYLAALNPYVRVTLVADDITAIHGSLSPENVKCLTSLWNPEQDESNRVKCLILTQCSLHAAAALNLFCRQHGIRFIYVDVYGVLGNLFCDFGLEFVITDPDGEPPKEFFIGHIEKQSSTVLSITVFGERRHHLETGNVIQLREVTGMTELNGQNFEVTVNSPSQLTINVDTDTLPPYSGGGIAVQVKQPSKRSSGSLLEQLRKPKIVTTDLSRPDEGLLLHLIFLTLMKFRYEESRSLEPWNEADWKLFMKKLDVLHGFFSDKIKSLDVDFIRRLALVSSGQLAPLCAFFGSVAAQEAMKAITGSFSPFDQWLYMHCEPVVPPDAKSLPTKTGSSRYDPLMVCVGPRCLNHLSNLNVFMVGCGAIGCELLKNLALLGVATADNHKALSTQSDPVAIPNTACDQGPNEKPVNQDRTDLDNPHKKMATTPSVIDNSSVSIARLRYQSIPSSLRQHSQHSERSYVAQNFACAGDAVTDEFVPFTSTSAFSNSVDPTLQLMDVASSDLRSSPCELSDNSSKLSDFSALAVTPSGLPIAHASGEMERTNMVTNEKPSSSVLSESADLSPTPSPQLVTDSGSGSTFVYGQNHKTVGDEISTDTEYVTAPDSQPSCSSEAEIASEAPACQSPTDSVPDSVDPDARKHSGEHGTGVSSEGYRSACITITDPDHIEKSNLNRQFLFHPKHIGMSKSLVAADAARAINPNIRIRAMEQKLEPSNEKSVFTDRFLLEALGRTSKTSGDNTNVGDKADVEKQCSDIGGVVLAALDCVPTRRYLDTRCVALHLPLFESGTLGTKGHVQVILPGLTESYNSQRDDDSTGAESGDAGGSESIPYCTLKSFPARATHCIEWAREKFASQFTLKPGKIMQLLGPFSSKGETDSSQTTLELVGVASYLLHSYTATAMSTDDTEHPVSADDQAMIDRSRWLRSQLNPSLARFLSSRPSDWTGCIRLARDKFERYFNHKARQLLQAFPPGTKLPDGTAFWQLPRRQPTPIDFDVSNPLHRLFVVSFARLLVDQLNITMPADCPPLSSEDGPAEAYLRDVLAGYNPPSFVPSTKRIVTDESEAPADDSTTGQLEPASAPEMNTSDISESTVPADSNVSAELDDNEVHSLRLLISALEDPKRVKPIQSCHSVTFEKDDDRLAHVDFITAAANLRALMYGLPVTPRHEIRRIAGRIVPAIATTTAAVAGLVCLELVKYVADKLHGSPALSATLEAGNKNPSDCSLSARNAFLNLALPVILLSEPAPCVRTRLPNGVEFTLWDRWEVRVPSDTKSFELSHFISQLKRDYGLNAIFITQGNRVVYVNYLPMHKARLKKSFFSLLNYDASDKFVDLMVAYEPSPDGPPDADYIQGPPVRFILPHHT</sequence>
<dbReference type="Gene3D" id="2.40.30.180">
    <property type="entry name" value="Ubiquitin-activating enzyme E1, FCCH domain"/>
    <property type="match status" value="1"/>
</dbReference>
<keyword evidence="3" id="KW-0436">Ligase</keyword>
<comment type="similarity">
    <text evidence="2">Belongs to the ubiquitin-activating E1 family.</text>
</comment>
<dbReference type="Pfam" id="PF00899">
    <property type="entry name" value="ThiF"/>
    <property type="match status" value="2"/>
</dbReference>
<feature type="region of interest" description="Disordered" evidence="4">
    <location>
        <begin position="481"/>
        <end position="514"/>
    </location>
</feature>
<gene>
    <name evidence="6" type="ORF">CDAUBV1_LOCUS7843</name>
</gene>
<dbReference type="GO" id="GO:0031510">
    <property type="term" value="C:SUMO activating enzyme complex"/>
    <property type="evidence" value="ECO:0007669"/>
    <property type="project" value="TreeGrafter"/>
</dbReference>
<dbReference type="Proteomes" id="UP001497525">
    <property type="component" value="Unassembled WGS sequence"/>
</dbReference>
<feature type="domain" description="Ubiquitin-activating enzyme E1 C-terminal" evidence="5">
    <location>
        <begin position="1312"/>
        <end position="1439"/>
    </location>
</feature>
<dbReference type="Gene3D" id="1.10.10.2660">
    <property type="entry name" value="Ubiquitin-activating enzyme E1, SCCH domain"/>
    <property type="match status" value="2"/>
</dbReference>
<evidence type="ECO:0000313" key="7">
    <source>
        <dbReference type="Proteomes" id="UP001497525"/>
    </source>
</evidence>
<evidence type="ECO:0000256" key="1">
    <source>
        <dbReference type="ARBA" id="ARBA00004906"/>
    </source>
</evidence>
<dbReference type="Gene3D" id="3.50.50.80">
    <property type="entry name" value="Ubiquitin-activating enzyme E1, inactive adenylation domain, subdomain 1"/>
    <property type="match status" value="2"/>
</dbReference>
<dbReference type="EMBL" id="CAXLJL010000201">
    <property type="protein sequence ID" value="CAL5134465.1"/>
    <property type="molecule type" value="Genomic_DNA"/>
</dbReference>
<feature type="region of interest" description="Disordered" evidence="4">
    <location>
        <begin position="892"/>
        <end position="911"/>
    </location>
</feature>
<dbReference type="GO" id="GO:0005737">
    <property type="term" value="C:cytoplasm"/>
    <property type="evidence" value="ECO:0007669"/>
    <property type="project" value="TreeGrafter"/>
</dbReference>
<dbReference type="SUPFAM" id="SSF69572">
    <property type="entry name" value="Activating enzymes of the ubiquitin-like proteins"/>
    <property type="match status" value="3"/>
</dbReference>
<protein>
    <recommendedName>
        <fullName evidence="5">Ubiquitin-activating enzyme E1 C-terminal domain-containing protein</fullName>
    </recommendedName>
</protein>
<dbReference type="Gene3D" id="3.40.50.720">
    <property type="entry name" value="NAD(P)-binding Rossmann-like Domain"/>
    <property type="match status" value="3"/>
</dbReference>
<comment type="caution">
    <text evidence="6">The sequence shown here is derived from an EMBL/GenBank/DDBJ whole genome shotgun (WGS) entry which is preliminary data.</text>
</comment>
<feature type="region of interest" description="Disordered" evidence="4">
    <location>
        <begin position="686"/>
        <end position="737"/>
    </location>
</feature>
<feature type="region of interest" description="Disordered" evidence="4">
    <location>
        <begin position="632"/>
        <end position="660"/>
    </location>
</feature>
<evidence type="ECO:0000313" key="6">
    <source>
        <dbReference type="EMBL" id="CAL5134465.1"/>
    </source>
</evidence>
<dbReference type="Pfam" id="PF10585">
    <property type="entry name" value="UBA_E1_SCCH"/>
    <property type="match status" value="1"/>
</dbReference>
<name>A0AAV2TBE0_CALDB</name>
<feature type="compositionally biased region" description="Basic and acidic residues" evidence="4">
    <location>
        <begin position="497"/>
        <end position="508"/>
    </location>
</feature>
<dbReference type="SMART" id="SM00985">
    <property type="entry name" value="UBA_e1_C"/>
    <property type="match status" value="1"/>
</dbReference>
<dbReference type="Gene3D" id="3.40.50.12550">
    <property type="entry name" value="Ubiquitin-activating enzyme E1, inactive adenylation domain, subdomain 2"/>
    <property type="match status" value="1"/>
</dbReference>
<dbReference type="PRINTS" id="PR01849">
    <property type="entry name" value="UBIQUITINACT"/>
</dbReference>
<feature type="compositionally biased region" description="Low complexity" evidence="4">
    <location>
        <begin position="902"/>
        <end position="911"/>
    </location>
</feature>
<comment type="pathway">
    <text evidence="1">Protein modification; protein ubiquitination.</text>
</comment>
<feature type="compositionally biased region" description="Polar residues" evidence="4">
    <location>
        <begin position="1166"/>
        <end position="1184"/>
    </location>
</feature>
<dbReference type="InterPro" id="IPR019572">
    <property type="entry name" value="UBA_E1_SCCH"/>
</dbReference>
<evidence type="ECO:0000256" key="3">
    <source>
        <dbReference type="ARBA" id="ARBA00022598"/>
    </source>
</evidence>
<dbReference type="InterPro" id="IPR000011">
    <property type="entry name" value="UBQ/SUMO-activ_enz_E1-like"/>
</dbReference>
<dbReference type="InterPro" id="IPR000594">
    <property type="entry name" value="ThiF_NAD_FAD-bd"/>
</dbReference>
<feature type="compositionally biased region" description="Low complexity" evidence="4">
    <location>
        <begin position="694"/>
        <end position="719"/>
    </location>
</feature>
<dbReference type="FunFam" id="3.50.50.80:FF:000001">
    <property type="entry name" value="ubiquitin-like modifier-activating enzyme 1"/>
    <property type="match status" value="1"/>
</dbReference>
<dbReference type="InterPro" id="IPR042302">
    <property type="entry name" value="E1_FCCH_sf"/>
</dbReference>
<feature type="region of interest" description="Disordered" evidence="4">
    <location>
        <begin position="1138"/>
        <end position="1184"/>
    </location>
</feature>
<proteinExistence type="inferred from homology"/>